<keyword evidence="2" id="KW-1185">Reference proteome</keyword>
<dbReference type="HOGENOM" id="CLU_3165929_0_0_0"/>
<accession>R4PM46</accession>
<reference evidence="1 2" key="1">
    <citation type="journal article" date="2013" name="Nat. Biotechnol.">
        <title>Genome sequences of rare, uncultured bacteria obtained by differential coverage binning of multiple metagenomes.</title>
        <authorList>
            <person name="Albertsen M."/>
            <person name="Hugenholtz P."/>
            <person name="Skarshewski A."/>
            <person name="Nielsen K.L."/>
            <person name="Tyson G.W."/>
            <person name="Nielsen P.H."/>
        </authorList>
    </citation>
    <scope>NUCLEOTIDE SEQUENCE [LARGE SCALE GENOMIC DNA]</scope>
    <source>
        <strain evidence="1">TM71</strain>
    </source>
</reference>
<sequence length="47" mass="5141">MAEVAPAVTTSHFCTLHTVTSVVGELNTAWQRIVETRPATARVEFVI</sequence>
<evidence type="ECO:0000313" key="1">
    <source>
        <dbReference type="EMBL" id="AGL61939.1"/>
    </source>
</evidence>
<protein>
    <submittedName>
        <fullName evidence="1">Uncharacterized protein</fullName>
    </submittedName>
</protein>
<dbReference type="Proteomes" id="UP000013893">
    <property type="component" value="Chromosome"/>
</dbReference>
<proteinExistence type="predicted"/>
<dbReference type="AlphaFoldDB" id="R4PM46"/>
<organism evidence="1 2">
    <name type="scientific">Candidatus Saccharimonas aalborgensis</name>
    <dbReference type="NCBI Taxonomy" id="1332188"/>
    <lineage>
        <taxon>Bacteria</taxon>
        <taxon>Candidatus Saccharimonadota</taxon>
        <taxon>Candidatus Saccharimonadia</taxon>
        <taxon>Candidatus Saccharimonadales</taxon>
        <taxon>Candidatus Saccharimonadaceae</taxon>
        <taxon>Candidatus Saccharimonas</taxon>
    </lineage>
</organism>
<dbReference type="KEGG" id="saal:L336_0230"/>
<dbReference type="EMBL" id="CP005957">
    <property type="protein sequence ID" value="AGL61939.1"/>
    <property type="molecule type" value="Genomic_DNA"/>
</dbReference>
<evidence type="ECO:0000313" key="2">
    <source>
        <dbReference type="Proteomes" id="UP000013893"/>
    </source>
</evidence>
<gene>
    <name evidence="1" type="ORF">L336_0230</name>
</gene>
<name>R4PM46_9BACT</name>
<dbReference type="STRING" id="1332188.L336_0230"/>